<keyword evidence="3 4" id="KW-0175">Coiled coil</keyword>
<dbReference type="EMBL" id="VSRR010000230">
    <property type="protein sequence ID" value="MPC12683.1"/>
    <property type="molecule type" value="Genomic_DNA"/>
</dbReference>
<feature type="domain" description="FAM193 C-terminal" evidence="6">
    <location>
        <begin position="578"/>
        <end position="631"/>
    </location>
</feature>
<reference evidence="7 8" key="1">
    <citation type="submission" date="2019-05" db="EMBL/GenBank/DDBJ databases">
        <title>Another draft genome of Portunus trituberculatus and its Hox gene families provides insights of decapod evolution.</title>
        <authorList>
            <person name="Jeong J.-H."/>
            <person name="Song I."/>
            <person name="Kim S."/>
            <person name="Choi T."/>
            <person name="Kim D."/>
            <person name="Ryu S."/>
            <person name="Kim W."/>
        </authorList>
    </citation>
    <scope>NUCLEOTIDE SEQUENCE [LARGE SCALE GENOMIC DNA]</scope>
    <source>
        <tissue evidence="7">Muscle</tissue>
    </source>
</reference>
<evidence type="ECO:0000256" key="1">
    <source>
        <dbReference type="ARBA" id="ARBA00009689"/>
    </source>
</evidence>
<dbReference type="Pfam" id="PF15914">
    <property type="entry name" value="FAM193_C"/>
    <property type="match status" value="1"/>
</dbReference>
<feature type="region of interest" description="Disordered" evidence="5">
    <location>
        <begin position="1"/>
        <end position="170"/>
    </location>
</feature>
<dbReference type="PANTHER" id="PTHR15109:SF4">
    <property type="entry name" value="FAM193 C-TERMINAL DOMAIN-CONTAINING PROTEIN"/>
    <property type="match status" value="1"/>
</dbReference>
<feature type="compositionally biased region" description="Polar residues" evidence="5">
    <location>
        <begin position="94"/>
        <end position="112"/>
    </location>
</feature>
<feature type="region of interest" description="Disordered" evidence="5">
    <location>
        <begin position="468"/>
        <end position="493"/>
    </location>
</feature>
<evidence type="ECO:0000313" key="8">
    <source>
        <dbReference type="Proteomes" id="UP000324222"/>
    </source>
</evidence>
<evidence type="ECO:0000256" key="5">
    <source>
        <dbReference type="SAM" id="MobiDB-lite"/>
    </source>
</evidence>
<proteinExistence type="inferred from homology"/>
<comment type="similarity">
    <text evidence="1">Belongs to the FAM193 family.</text>
</comment>
<dbReference type="PANTHER" id="PTHR15109">
    <property type="entry name" value="AGAP004327-PA"/>
    <property type="match status" value="1"/>
</dbReference>
<name>A0A5B7CZ20_PORTR</name>
<feature type="compositionally biased region" description="Low complexity" evidence="5">
    <location>
        <begin position="118"/>
        <end position="129"/>
    </location>
</feature>
<comment type="caution">
    <text evidence="7">The sequence shown here is derived from an EMBL/GenBank/DDBJ whole genome shotgun (WGS) entry which is preliminary data.</text>
</comment>
<feature type="compositionally biased region" description="Polar residues" evidence="5">
    <location>
        <begin position="14"/>
        <end position="24"/>
    </location>
</feature>
<dbReference type="OrthoDB" id="6383051at2759"/>
<dbReference type="Proteomes" id="UP000324222">
    <property type="component" value="Unassembled WGS sequence"/>
</dbReference>
<evidence type="ECO:0000256" key="4">
    <source>
        <dbReference type="SAM" id="Coils"/>
    </source>
</evidence>
<feature type="compositionally biased region" description="Basic residues" evidence="5">
    <location>
        <begin position="429"/>
        <end position="438"/>
    </location>
</feature>
<evidence type="ECO:0000256" key="2">
    <source>
        <dbReference type="ARBA" id="ARBA00022553"/>
    </source>
</evidence>
<evidence type="ECO:0000313" key="7">
    <source>
        <dbReference type="EMBL" id="MPC12683.1"/>
    </source>
</evidence>
<keyword evidence="8" id="KW-1185">Reference proteome</keyword>
<feature type="compositionally biased region" description="Low complexity" evidence="5">
    <location>
        <begin position="1"/>
        <end position="13"/>
    </location>
</feature>
<accession>A0A5B7CZ20</accession>
<gene>
    <name evidence="7" type="primary">Fam193b</name>
    <name evidence="7" type="ORF">E2C01_005387</name>
</gene>
<feature type="compositionally biased region" description="Basic and acidic residues" evidence="5">
    <location>
        <begin position="439"/>
        <end position="452"/>
    </location>
</feature>
<protein>
    <submittedName>
        <fullName evidence="7">Protein FAM193B</fullName>
    </submittedName>
</protein>
<feature type="coiled-coil region" evidence="4">
    <location>
        <begin position="272"/>
        <end position="303"/>
    </location>
</feature>
<dbReference type="AlphaFoldDB" id="A0A5B7CZ20"/>
<evidence type="ECO:0000259" key="6">
    <source>
        <dbReference type="Pfam" id="PF15914"/>
    </source>
</evidence>
<sequence>MSSSGSSVNTNVSAPQGPSNTSASRGRELPMGGQNIDKIMDFIEGNQLDEAKHAKKAAKKARQKQKKANSQRQREPSPPHMDRCKPPPAKLVPSLSQPTAEPTPAPHSSSRTILHPYRQSAQPSRQPSQQAPPPRHPQNSSPQLNGPAANMPRPQEPQSKPGAAGGVSSLSNILKGMDTAAKEKDKGSQMVTIRRVMDPNNAEPTVTITLKGDQPEKDKVLFKLVNGQGESSKLCACILCQGMVAVVDREIRKVGVEWEAAVIVVVVVVEVVEVVEVEEEEEEEEQEEEVEEVEEEAVMVVELLYTTTKGSSAKASSSSSSSSNSQNGRVSAVVYDGDDMAQSFNLPPGVTINRVEGQPGMVTISNNMGGAFSQPFLPNPNMYPSPIMHGFPTSQEPPLPKPYGRPHAPGFSWNTALDGGDPSTLNMTQKKKFKKKKKELQEKREREEQNQREEDDLMDQMYNLATGNVRESQGPPAASNGGQRGSGSSSSLSGKVAYVSQDIAHEARYAQYLKANANTLAKMSYTTHNGALVAGERPAYHCGSLHDDDKRTPTSSSSSGKRRKKNKKGNLEDLTTIDSVFTPKDVAEGEVDETEREVEAFKRFCFNNVPLNSGEKPKVNINIKDIMIKKRPCNEKPLSG</sequence>
<feature type="compositionally biased region" description="Basic and acidic residues" evidence="5">
    <location>
        <begin position="72"/>
        <end position="85"/>
    </location>
</feature>
<evidence type="ECO:0000256" key="3">
    <source>
        <dbReference type="ARBA" id="ARBA00023054"/>
    </source>
</evidence>
<feature type="region of interest" description="Disordered" evidence="5">
    <location>
        <begin position="542"/>
        <end position="571"/>
    </location>
</feature>
<keyword evidence="2" id="KW-0597">Phosphoprotein</keyword>
<dbReference type="InterPro" id="IPR031802">
    <property type="entry name" value="FAM193_C"/>
</dbReference>
<organism evidence="7 8">
    <name type="scientific">Portunus trituberculatus</name>
    <name type="common">Swimming crab</name>
    <name type="synonym">Neptunus trituberculatus</name>
    <dbReference type="NCBI Taxonomy" id="210409"/>
    <lineage>
        <taxon>Eukaryota</taxon>
        <taxon>Metazoa</taxon>
        <taxon>Ecdysozoa</taxon>
        <taxon>Arthropoda</taxon>
        <taxon>Crustacea</taxon>
        <taxon>Multicrustacea</taxon>
        <taxon>Malacostraca</taxon>
        <taxon>Eumalacostraca</taxon>
        <taxon>Eucarida</taxon>
        <taxon>Decapoda</taxon>
        <taxon>Pleocyemata</taxon>
        <taxon>Brachyura</taxon>
        <taxon>Eubrachyura</taxon>
        <taxon>Portunoidea</taxon>
        <taxon>Portunidae</taxon>
        <taxon>Portuninae</taxon>
        <taxon>Portunus</taxon>
    </lineage>
</organism>
<feature type="compositionally biased region" description="Basic residues" evidence="5">
    <location>
        <begin position="53"/>
        <end position="69"/>
    </location>
</feature>
<feature type="region of interest" description="Disordered" evidence="5">
    <location>
        <begin position="387"/>
        <end position="456"/>
    </location>
</feature>
<dbReference type="InterPro" id="IPR029717">
    <property type="entry name" value="FAM193"/>
</dbReference>